<gene>
    <name evidence="1" type="ORF">PS659_03757</name>
</gene>
<dbReference type="AlphaFoldDB" id="A0A5E6V8S9"/>
<dbReference type="EMBL" id="CABVGY010000022">
    <property type="protein sequence ID" value="VVN09016.1"/>
    <property type="molecule type" value="Genomic_DNA"/>
</dbReference>
<sequence>MFISIASLRQPTFKSQFSQPRPHDQSIGDYLDDELVARAELVRRKIKIAAKAAREDHGASACVFFTLPEFFWNVPWHVVRSVEELHELNAAYLEKVPACVALLMTELPVERYGKIVLLAGSCATLIKVGEGESSYYDVINYLLAITNKDYEVDMPLMSMWPKRHVSGIDFGKHQAADGEYWLFKLSEEIAVKVKQLSTVRAEHSYFGGYEGRFINSLVNGCPFAINLCLDYYSVREGERDTQVELTEAKIDFLIACGMTFDYAKRHPSSLQYSIRNDGMGDGEVEVVRLQAGWIVESVPSVLIDDNLHLTLIEVV</sequence>
<dbReference type="Proteomes" id="UP000326729">
    <property type="component" value="Unassembled WGS sequence"/>
</dbReference>
<protein>
    <submittedName>
        <fullName evidence="1">Uncharacterized protein</fullName>
    </submittedName>
</protein>
<dbReference type="OrthoDB" id="6672309at2"/>
<evidence type="ECO:0000313" key="2">
    <source>
        <dbReference type="Proteomes" id="UP000326729"/>
    </source>
</evidence>
<accession>A0A5E6V8S9</accession>
<organism evidence="1 2">
    <name type="scientific">Pseudomonas fluorescens</name>
    <dbReference type="NCBI Taxonomy" id="294"/>
    <lineage>
        <taxon>Bacteria</taxon>
        <taxon>Pseudomonadati</taxon>
        <taxon>Pseudomonadota</taxon>
        <taxon>Gammaproteobacteria</taxon>
        <taxon>Pseudomonadales</taxon>
        <taxon>Pseudomonadaceae</taxon>
        <taxon>Pseudomonas</taxon>
    </lineage>
</organism>
<evidence type="ECO:0000313" key="1">
    <source>
        <dbReference type="EMBL" id="VVN09016.1"/>
    </source>
</evidence>
<name>A0A5E6V8S9_PSEFL</name>
<proteinExistence type="predicted"/>
<reference evidence="1 2" key="1">
    <citation type="submission" date="2019-09" db="EMBL/GenBank/DDBJ databases">
        <authorList>
            <person name="Chandra G."/>
            <person name="Truman W A."/>
        </authorList>
    </citation>
    <scope>NUCLEOTIDE SEQUENCE [LARGE SCALE GENOMIC DNA]</scope>
    <source>
        <strain evidence="1">PS659</strain>
    </source>
</reference>
<dbReference type="RefSeq" id="WP_150717435.1">
    <property type="nucleotide sequence ID" value="NZ_CABVGY010000022.1"/>
</dbReference>